<gene>
    <name evidence="2" type="ORF">OUZ56_005559</name>
</gene>
<feature type="region of interest" description="Disordered" evidence="1">
    <location>
        <begin position="1"/>
        <end position="39"/>
    </location>
</feature>
<evidence type="ECO:0000313" key="3">
    <source>
        <dbReference type="Proteomes" id="UP001234178"/>
    </source>
</evidence>
<reference evidence="2 3" key="1">
    <citation type="journal article" date="2023" name="Nucleic Acids Res.">
        <title>The hologenome of Daphnia magna reveals possible DNA methylation and microbiome-mediated evolution of the host genome.</title>
        <authorList>
            <person name="Chaturvedi A."/>
            <person name="Li X."/>
            <person name="Dhandapani V."/>
            <person name="Marshall H."/>
            <person name="Kissane S."/>
            <person name="Cuenca-Cambronero M."/>
            <person name="Asole G."/>
            <person name="Calvet F."/>
            <person name="Ruiz-Romero M."/>
            <person name="Marangio P."/>
            <person name="Guigo R."/>
            <person name="Rago D."/>
            <person name="Mirbahai L."/>
            <person name="Eastwood N."/>
            <person name="Colbourne J.K."/>
            <person name="Zhou J."/>
            <person name="Mallon E."/>
            <person name="Orsini L."/>
        </authorList>
    </citation>
    <scope>NUCLEOTIDE SEQUENCE [LARGE SCALE GENOMIC DNA]</scope>
    <source>
        <strain evidence="2">LRV0_1</strain>
    </source>
</reference>
<keyword evidence="3" id="KW-1185">Reference proteome</keyword>
<protein>
    <submittedName>
        <fullName evidence="2">Uncharacterized protein</fullName>
    </submittedName>
</protein>
<dbReference type="EMBL" id="JAOYFB010000001">
    <property type="protein sequence ID" value="KAK4003807.1"/>
    <property type="molecule type" value="Genomic_DNA"/>
</dbReference>
<name>A0ABQ9YT39_9CRUS</name>
<proteinExistence type="predicted"/>
<sequence length="73" mass="8602">MFRELLGEEGGSRKSGKRAAEREEELEYRRTQIPQYEKHPLFLHNSPGLQFTRETETQQIQHLQPDNGYVNSD</sequence>
<evidence type="ECO:0000256" key="1">
    <source>
        <dbReference type="SAM" id="MobiDB-lite"/>
    </source>
</evidence>
<comment type="caution">
    <text evidence="2">The sequence shown here is derived from an EMBL/GenBank/DDBJ whole genome shotgun (WGS) entry which is preliminary data.</text>
</comment>
<accession>A0ABQ9YT39</accession>
<feature type="compositionally biased region" description="Basic and acidic residues" evidence="1">
    <location>
        <begin position="1"/>
        <end position="12"/>
    </location>
</feature>
<evidence type="ECO:0000313" key="2">
    <source>
        <dbReference type="EMBL" id="KAK4003807.1"/>
    </source>
</evidence>
<dbReference type="Proteomes" id="UP001234178">
    <property type="component" value="Unassembled WGS sequence"/>
</dbReference>
<organism evidence="2 3">
    <name type="scientific">Daphnia magna</name>
    <dbReference type="NCBI Taxonomy" id="35525"/>
    <lineage>
        <taxon>Eukaryota</taxon>
        <taxon>Metazoa</taxon>
        <taxon>Ecdysozoa</taxon>
        <taxon>Arthropoda</taxon>
        <taxon>Crustacea</taxon>
        <taxon>Branchiopoda</taxon>
        <taxon>Diplostraca</taxon>
        <taxon>Cladocera</taxon>
        <taxon>Anomopoda</taxon>
        <taxon>Daphniidae</taxon>
        <taxon>Daphnia</taxon>
    </lineage>
</organism>